<dbReference type="Proteomes" id="UP000059680">
    <property type="component" value="Chromosome 10"/>
</dbReference>
<evidence type="ECO:0000313" key="2">
    <source>
        <dbReference type="EMBL" id="BAT10522.1"/>
    </source>
</evidence>
<dbReference type="AlphaFoldDB" id="A0A0N7KRN6"/>
<accession>A0A0N7KRN6</accession>
<name>A0A0N7KRN6_ORYSJ</name>
<evidence type="ECO:0000313" key="3">
    <source>
        <dbReference type="Proteomes" id="UP000059680"/>
    </source>
</evidence>
<reference evidence="3" key="1">
    <citation type="journal article" date="2005" name="Nature">
        <title>The map-based sequence of the rice genome.</title>
        <authorList>
            <consortium name="International rice genome sequencing project (IRGSP)"/>
            <person name="Matsumoto T."/>
            <person name="Wu J."/>
            <person name="Kanamori H."/>
            <person name="Katayose Y."/>
            <person name="Fujisawa M."/>
            <person name="Namiki N."/>
            <person name="Mizuno H."/>
            <person name="Yamamoto K."/>
            <person name="Antonio B.A."/>
            <person name="Baba T."/>
            <person name="Sakata K."/>
            <person name="Nagamura Y."/>
            <person name="Aoki H."/>
            <person name="Arikawa K."/>
            <person name="Arita K."/>
            <person name="Bito T."/>
            <person name="Chiden Y."/>
            <person name="Fujitsuka N."/>
            <person name="Fukunaka R."/>
            <person name="Hamada M."/>
            <person name="Harada C."/>
            <person name="Hayashi A."/>
            <person name="Hijishita S."/>
            <person name="Honda M."/>
            <person name="Hosokawa S."/>
            <person name="Ichikawa Y."/>
            <person name="Idonuma A."/>
            <person name="Iijima M."/>
            <person name="Ikeda M."/>
            <person name="Ikeno M."/>
            <person name="Ito K."/>
            <person name="Ito S."/>
            <person name="Ito T."/>
            <person name="Ito Y."/>
            <person name="Ito Y."/>
            <person name="Iwabuchi A."/>
            <person name="Kamiya K."/>
            <person name="Karasawa W."/>
            <person name="Kurita K."/>
            <person name="Katagiri S."/>
            <person name="Kikuta A."/>
            <person name="Kobayashi H."/>
            <person name="Kobayashi N."/>
            <person name="Machita K."/>
            <person name="Maehara T."/>
            <person name="Masukawa M."/>
            <person name="Mizubayashi T."/>
            <person name="Mukai Y."/>
            <person name="Nagasaki H."/>
            <person name="Nagata Y."/>
            <person name="Naito S."/>
            <person name="Nakashima M."/>
            <person name="Nakama Y."/>
            <person name="Nakamichi Y."/>
            <person name="Nakamura M."/>
            <person name="Meguro A."/>
            <person name="Negishi M."/>
            <person name="Ohta I."/>
            <person name="Ohta T."/>
            <person name="Okamoto M."/>
            <person name="Ono N."/>
            <person name="Saji S."/>
            <person name="Sakaguchi M."/>
            <person name="Sakai K."/>
            <person name="Shibata M."/>
            <person name="Shimokawa T."/>
            <person name="Song J."/>
            <person name="Takazaki Y."/>
            <person name="Terasawa K."/>
            <person name="Tsugane M."/>
            <person name="Tsuji K."/>
            <person name="Ueda S."/>
            <person name="Waki K."/>
            <person name="Yamagata H."/>
            <person name="Yamamoto M."/>
            <person name="Yamamoto S."/>
            <person name="Yamane H."/>
            <person name="Yoshiki S."/>
            <person name="Yoshihara R."/>
            <person name="Yukawa K."/>
            <person name="Zhong H."/>
            <person name="Yano M."/>
            <person name="Yuan Q."/>
            <person name="Ouyang S."/>
            <person name="Liu J."/>
            <person name="Jones K.M."/>
            <person name="Gansberger K."/>
            <person name="Moffat K."/>
            <person name="Hill J."/>
            <person name="Bera J."/>
            <person name="Fadrosh D."/>
            <person name="Jin S."/>
            <person name="Johri S."/>
            <person name="Kim M."/>
            <person name="Overton L."/>
            <person name="Reardon M."/>
            <person name="Tsitrin T."/>
            <person name="Vuong H."/>
            <person name="Weaver B."/>
            <person name="Ciecko A."/>
            <person name="Tallon L."/>
            <person name="Jackson J."/>
            <person name="Pai G."/>
            <person name="Aken S.V."/>
            <person name="Utterback T."/>
            <person name="Reidmuller S."/>
            <person name="Feldblyum T."/>
            <person name="Hsiao J."/>
            <person name="Zismann V."/>
            <person name="Iobst S."/>
            <person name="de Vazeille A.R."/>
            <person name="Buell C.R."/>
            <person name="Ying K."/>
            <person name="Li Y."/>
            <person name="Lu T."/>
            <person name="Huang Y."/>
            <person name="Zhao Q."/>
            <person name="Feng Q."/>
            <person name="Zhang L."/>
            <person name="Zhu J."/>
            <person name="Weng Q."/>
            <person name="Mu J."/>
            <person name="Lu Y."/>
            <person name="Fan D."/>
            <person name="Liu Y."/>
            <person name="Guan J."/>
            <person name="Zhang Y."/>
            <person name="Yu S."/>
            <person name="Liu X."/>
            <person name="Zhang Y."/>
            <person name="Hong G."/>
            <person name="Han B."/>
            <person name="Choisne N."/>
            <person name="Demange N."/>
            <person name="Orjeda G."/>
            <person name="Samain S."/>
            <person name="Cattolico L."/>
            <person name="Pelletier E."/>
            <person name="Couloux A."/>
            <person name="Segurens B."/>
            <person name="Wincker P."/>
            <person name="D'Hont A."/>
            <person name="Scarpelli C."/>
            <person name="Weissenbach J."/>
            <person name="Salanoubat M."/>
            <person name="Quetier F."/>
            <person name="Yu Y."/>
            <person name="Kim H.R."/>
            <person name="Rambo T."/>
            <person name="Currie J."/>
            <person name="Collura K."/>
            <person name="Luo M."/>
            <person name="Yang T."/>
            <person name="Ammiraju J.S.S."/>
            <person name="Engler F."/>
            <person name="Soderlund C."/>
            <person name="Wing R.A."/>
            <person name="Palmer L.E."/>
            <person name="de la Bastide M."/>
            <person name="Spiegel L."/>
            <person name="Nascimento L."/>
            <person name="Zutavern T."/>
            <person name="O'Shaughnessy A."/>
            <person name="Dike S."/>
            <person name="Dedhia N."/>
            <person name="Preston R."/>
            <person name="Balija V."/>
            <person name="McCombie W.R."/>
            <person name="Chow T."/>
            <person name="Chen H."/>
            <person name="Chung M."/>
            <person name="Chen C."/>
            <person name="Shaw J."/>
            <person name="Wu H."/>
            <person name="Hsiao K."/>
            <person name="Chao Y."/>
            <person name="Chu M."/>
            <person name="Cheng C."/>
            <person name="Hour A."/>
            <person name="Lee P."/>
            <person name="Lin S."/>
            <person name="Lin Y."/>
            <person name="Liou J."/>
            <person name="Liu S."/>
            <person name="Hsing Y."/>
            <person name="Raghuvanshi S."/>
            <person name="Mohanty A."/>
            <person name="Bharti A.K."/>
            <person name="Gaur A."/>
            <person name="Gupta V."/>
            <person name="Kumar D."/>
            <person name="Ravi V."/>
            <person name="Vij S."/>
            <person name="Kapur A."/>
            <person name="Khurana P."/>
            <person name="Khurana P."/>
            <person name="Khurana J.P."/>
            <person name="Tyagi A.K."/>
            <person name="Gaikwad K."/>
            <person name="Singh A."/>
            <person name="Dalal V."/>
            <person name="Srivastava S."/>
            <person name="Dixit A."/>
            <person name="Pal A.K."/>
            <person name="Ghazi I.A."/>
            <person name="Yadav M."/>
            <person name="Pandit A."/>
            <person name="Bhargava A."/>
            <person name="Sureshbabu K."/>
            <person name="Batra K."/>
            <person name="Sharma T.R."/>
            <person name="Mohapatra T."/>
            <person name="Singh N.K."/>
            <person name="Messing J."/>
            <person name="Nelson A.B."/>
            <person name="Fuks G."/>
            <person name="Kavchok S."/>
            <person name="Keizer G."/>
            <person name="Linton E."/>
            <person name="Llaca V."/>
            <person name="Song R."/>
            <person name="Tanyolac B."/>
            <person name="Young S."/>
            <person name="Ho-Il K."/>
            <person name="Hahn J.H."/>
            <person name="Sangsakoo G."/>
            <person name="Vanavichit A."/>
            <person name="de Mattos Luiz.A.T."/>
            <person name="Zimmer P.D."/>
            <person name="Malone G."/>
            <person name="Dellagostin O."/>
            <person name="de Oliveira A.C."/>
            <person name="Bevan M."/>
            <person name="Bancroft I."/>
            <person name="Minx P."/>
            <person name="Cordum H."/>
            <person name="Wilson R."/>
            <person name="Cheng Z."/>
            <person name="Jin W."/>
            <person name="Jiang J."/>
            <person name="Leong S.A."/>
            <person name="Iwama H."/>
            <person name="Gojobori T."/>
            <person name="Itoh T."/>
            <person name="Niimura Y."/>
            <person name="Fujii Y."/>
            <person name="Habara T."/>
            <person name="Sakai H."/>
            <person name="Sato Y."/>
            <person name="Wilson G."/>
            <person name="Kumar K."/>
            <person name="McCouch S."/>
            <person name="Juretic N."/>
            <person name="Hoen D."/>
            <person name="Wright S."/>
            <person name="Bruskiewich R."/>
            <person name="Bureau T."/>
            <person name="Miyao A."/>
            <person name="Hirochika H."/>
            <person name="Nishikawa T."/>
            <person name="Kadowaki K."/>
            <person name="Sugiura M."/>
            <person name="Burr B."/>
            <person name="Sasaki T."/>
        </authorList>
    </citation>
    <scope>NUCLEOTIDE SEQUENCE [LARGE SCALE GENOMIC DNA]</scope>
    <source>
        <strain evidence="3">cv. Nipponbare</strain>
    </source>
</reference>
<proteinExistence type="predicted"/>
<organism evidence="2 3">
    <name type="scientific">Oryza sativa subsp. japonica</name>
    <name type="common">Rice</name>
    <dbReference type="NCBI Taxonomy" id="39947"/>
    <lineage>
        <taxon>Eukaryota</taxon>
        <taxon>Viridiplantae</taxon>
        <taxon>Streptophyta</taxon>
        <taxon>Embryophyta</taxon>
        <taxon>Tracheophyta</taxon>
        <taxon>Spermatophyta</taxon>
        <taxon>Magnoliopsida</taxon>
        <taxon>Liliopsida</taxon>
        <taxon>Poales</taxon>
        <taxon>Poaceae</taxon>
        <taxon>BOP clade</taxon>
        <taxon>Oryzoideae</taxon>
        <taxon>Oryzeae</taxon>
        <taxon>Oryzinae</taxon>
        <taxon>Oryza</taxon>
        <taxon>Oryza sativa</taxon>
    </lineage>
</organism>
<reference evidence="2 3" key="2">
    <citation type="journal article" date="2013" name="Plant Cell Physiol.">
        <title>Rice Annotation Project Database (RAP-DB): an integrative and interactive database for rice genomics.</title>
        <authorList>
            <person name="Sakai H."/>
            <person name="Lee S.S."/>
            <person name="Tanaka T."/>
            <person name="Numa H."/>
            <person name="Kim J."/>
            <person name="Kawahara Y."/>
            <person name="Wakimoto H."/>
            <person name="Yang C.C."/>
            <person name="Iwamoto M."/>
            <person name="Abe T."/>
            <person name="Yamada Y."/>
            <person name="Muto A."/>
            <person name="Inokuchi H."/>
            <person name="Ikemura T."/>
            <person name="Matsumoto T."/>
            <person name="Sasaki T."/>
            <person name="Itoh T."/>
        </authorList>
    </citation>
    <scope>NUCLEOTIDE SEQUENCE [LARGE SCALE GENOMIC DNA]</scope>
    <source>
        <strain evidence="3">cv. Nipponbare</strain>
    </source>
</reference>
<evidence type="ECO:0000256" key="1">
    <source>
        <dbReference type="SAM" id="Phobius"/>
    </source>
</evidence>
<dbReference type="PaxDb" id="39947-A0A0N7KRN6"/>
<protein>
    <submittedName>
        <fullName evidence="2">Os10g0363700 protein</fullName>
    </submittedName>
</protein>
<dbReference type="Gramene" id="Os10t0363700-01">
    <property type="protein sequence ID" value="Os10t0363700-01"/>
    <property type="gene ID" value="Os10g0363700"/>
</dbReference>
<keyword evidence="1" id="KW-1133">Transmembrane helix</keyword>
<sequence length="70" mass="7235">QLNLRSATSLSGSGGLIAVHYTFLALNLVLGARVRVFAGKSQGIGAFFRGSGGSELAGVCFLIKFQSLFG</sequence>
<reference evidence="2 3" key="3">
    <citation type="journal article" date="2013" name="Rice">
        <title>Improvement of the Oryza sativa Nipponbare reference genome using next generation sequence and optical map data.</title>
        <authorList>
            <person name="Kawahara Y."/>
            <person name="de la Bastide M."/>
            <person name="Hamilton J.P."/>
            <person name="Kanamori H."/>
            <person name="McCombie W.R."/>
            <person name="Ouyang S."/>
            <person name="Schwartz D.C."/>
            <person name="Tanaka T."/>
            <person name="Wu J."/>
            <person name="Zhou S."/>
            <person name="Childs K.L."/>
            <person name="Davidson R.M."/>
            <person name="Lin H."/>
            <person name="Quesada-Ocampo L."/>
            <person name="Vaillancourt B."/>
            <person name="Sakai H."/>
            <person name="Lee S.S."/>
            <person name="Kim J."/>
            <person name="Numa H."/>
            <person name="Itoh T."/>
            <person name="Buell C.R."/>
            <person name="Matsumoto T."/>
        </authorList>
    </citation>
    <scope>NUCLEOTIDE SEQUENCE [LARGE SCALE GENOMIC DNA]</scope>
    <source>
        <strain evidence="3">cv. Nipponbare</strain>
    </source>
</reference>
<feature type="transmembrane region" description="Helical" evidence="1">
    <location>
        <begin position="12"/>
        <end position="30"/>
    </location>
</feature>
<keyword evidence="1" id="KW-0812">Transmembrane</keyword>
<feature type="non-terminal residue" evidence="2">
    <location>
        <position position="1"/>
    </location>
</feature>
<gene>
    <name evidence="2" type="ordered locus">Os10g0363700</name>
    <name evidence="2" type="ORF">OSNPB_100363700</name>
</gene>
<keyword evidence="1" id="KW-0472">Membrane</keyword>
<dbReference type="InParanoid" id="A0A0N7KRN6"/>
<dbReference type="EMBL" id="AP014966">
    <property type="protein sequence ID" value="BAT10522.1"/>
    <property type="molecule type" value="Genomic_DNA"/>
</dbReference>
<keyword evidence="3" id="KW-1185">Reference proteome</keyword>